<dbReference type="InterPro" id="IPR011006">
    <property type="entry name" value="CheY-like_superfamily"/>
</dbReference>
<evidence type="ECO:0000256" key="1">
    <source>
        <dbReference type="ARBA" id="ARBA00022553"/>
    </source>
</evidence>
<dbReference type="Gene3D" id="3.40.50.2300">
    <property type="match status" value="1"/>
</dbReference>
<evidence type="ECO:0000313" key="6">
    <source>
        <dbReference type="Proteomes" id="UP000199302"/>
    </source>
</evidence>
<dbReference type="InterPro" id="IPR001789">
    <property type="entry name" value="Sig_transdc_resp-reg_receiver"/>
</dbReference>
<name>A0A1I6DSW5_9RHOB</name>
<dbReference type="PROSITE" id="PS50110">
    <property type="entry name" value="RESPONSE_REGULATORY"/>
    <property type="match status" value="1"/>
</dbReference>
<dbReference type="SMART" id="SM00448">
    <property type="entry name" value="REC"/>
    <property type="match status" value="1"/>
</dbReference>
<dbReference type="Pfam" id="PF00072">
    <property type="entry name" value="Response_reg"/>
    <property type="match status" value="1"/>
</dbReference>
<evidence type="ECO:0000313" key="5">
    <source>
        <dbReference type="EMBL" id="SFR08564.1"/>
    </source>
</evidence>
<feature type="modified residue" description="4-aspartylphosphate" evidence="3">
    <location>
        <position position="52"/>
    </location>
</feature>
<reference evidence="5 6" key="1">
    <citation type="submission" date="2016-10" db="EMBL/GenBank/DDBJ databases">
        <authorList>
            <person name="de Groot N.N."/>
        </authorList>
    </citation>
    <scope>NUCLEOTIDE SEQUENCE [LARGE SCALE GENOMIC DNA]</scope>
    <source>
        <strain evidence="6">KMM 9023,NRIC 0796,JCM 17311,KCTC 23692</strain>
    </source>
</reference>
<keyword evidence="2" id="KW-0902">Two-component regulatory system</keyword>
<keyword evidence="6" id="KW-1185">Reference proteome</keyword>
<keyword evidence="1 3" id="KW-0597">Phosphoprotein</keyword>
<evidence type="ECO:0000256" key="2">
    <source>
        <dbReference type="ARBA" id="ARBA00023012"/>
    </source>
</evidence>
<protein>
    <submittedName>
        <fullName evidence="5">Response regulator receiver domain-containing protein</fullName>
    </submittedName>
</protein>
<dbReference type="STRING" id="871652.SAMN04515673_10591"/>
<feature type="domain" description="Response regulatory" evidence="4">
    <location>
        <begin position="3"/>
        <end position="118"/>
    </location>
</feature>
<gene>
    <name evidence="5" type="ORF">SAMN04515673_10591</name>
</gene>
<dbReference type="PANTHER" id="PTHR44591:SF14">
    <property type="entry name" value="PROTEIN PILG"/>
    <property type="match status" value="1"/>
</dbReference>
<dbReference type="SUPFAM" id="SSF52172">
    <property type="entry name" value="CheY-like"/>
    <property type="match status" value="1"/>
</dbReference>
<dbReference type="PANTHER" id="PTHR44591">
    <property type="entry name" value="STRESS RESPONSE REGULATOR PROTEIN 1"/>
    <property type="match status" value="1"/>
</dbReference>
<dbReference type="InterPro" id="IPR050595">
    <property type="entry name" value="Bact_response_regulator"/>
</dbReference>
<proteinExistence type="predicted"/>
<dbReference type="Proteomes" id="UP000199302">
    <property type="component" value="Unassembled WGS sequence"/>
</dbReference>
<evidence type="ECO:0000256" key="3">
    <source>
        <dbReference type="PROSITE-ProRule" id="PRU00169"/>
    </source>
</evidence>
<dbReference type="RefSeq" id="WP_177220501.1">
    <property type="nucleotide sequence ID" value="NZ_FOYI01000005.1"/>
</dbReference>
<organism evidence="5 6">
    <name type="scientific">Poseidonocella sedimentorum</name>
    <dbReference type="NCBI Taxonomy" id="871652"/>
    <lineage>
        <taxon>Bacteria</taxon>
        <taxon>Pseudomonadati</taxon>
        <taxon>Pseudomonadota</taxon>
        <taxon>Alphaproteobacteria</taxon>
        <taxon>Rhodobacterales</taxon>
        <taxon>Roseobacteraceae</taxon>
        <taxon>Poseidonocella</taxon>
    </lineage>
</organism>
<dbReference type="EMBL" id="FOYI01000005">
    <property type="protein sequence ID" value="SFR08564.1"/>
    <property type="molecule type" value="Genomic_DNA"/>
</dbReference>
<sequence length="132" mass="14672">MLQVLIVEDCPQLAFLWSEVLSDSKFECETVASTKEATSRLLRKTYDLVILDLFVDDGSTISLSDWISVRTPNLPILMITGSGVMAHGEHTEVAKGVSWLLRKPVDLRDLRAMADHLTHRDACPSAEMSARS</sequence>
<dbReference type="AlphaFoldDB" id="A0A1I6DSW5"/>
<accession>A0A1I6DSW5</accession>
<dbReference type="GO" id="GO:0000160">
    <property type="term" value="P:phosphorelay signal transduction system"/>
    <property type="evidence" value="ECO:0007669"/>
    <property type="project" value="UniProtKB-KW"/>
</dbReference>
<evidence type="ECO:0000259" key="4">
    <source>
        <dbReference type="PROSITE" id="PS50110"/>
    </source>
</evidence>